<dbReference type="PANTHER" id="PTHR11360:SF130">
    <property type="entry name" value="MAJOR FACILITATOR SUPERFAMILY (MFS) PROFILE DOMAIN-CONTAINING PROTEIN-RELATED"/>
    <property type="match status" value="1"/>
</dbReference>
<dbReference type="InterPro" id="IPR011701">
    <property type="entry name" value="MFS"/>
</dbReference>
<feature type="transmembrane region" description="Helical" evidence="4">
    <location>
        <begin position="319"/>
        <end position="337"/>
    </location>
</feature>
<comment type="subcellular location">
    <subcellularLocation>
        <location evidence="1">Membrane</location>
        <topology evidence="1">Multi-pass membrane protein</topology>
    </subcellularLocation>
</comment>
<dbReference type="EMBL" id="JAAOZQ010000194">
    <property type="protein sequence ID" value="KAF7515227.1"/>
    <property type="molecule type" value="Genomic_DNA"/>
</dbReference>
<feature type="transmembrane region" description="Helical" evidence="4">
    <location>
        <begin position="413"/>
        <end position="433"/>
    </location>
</feature>
<evidence type="ECO:0000313" key="7">
    <source>
        <dbReference type="Proteomes" id="UP000701341"/>
    </source>
</evidence>
<feature type="domain" description="Major facilitator superfamily (MFS) profile" evidence="5">
    <location>
        <begin position="51"/>
        <end position="438"/>
    </location>
</feature>
<dbReference type="InterPro" id="IPR020846">
    <property type="entry name" value="MFS_dom"/>
</dbReference>
<dbReference type="PROSITE" id="PS50850">
    <property type="entry name" value="MFS"/>
    <property type="match status" value="1"/>
</dbReference>
<dbReference type="Pfam" id="PF07690">
    <property type="entry name" value="MFS_1"/>
    <property type="match status" value="1"/>
</dbReference>
<reference evidence="6" key="1">
    <citation type="submission" date="2020-02" db="EMBL/GenBank/DDBJ databases">
        <authorList>
            <person name="Lichtner F.J."/>
        </authorList>
    </citation>
    <scope>NUCLEOTIDE SEQUENCE</scope>
    <source>
        <strain evidence="6">G10</strain>
    </source>
</reference>
<feature type="region of interest" description="Disordered" evidence="3">
    <location>
        <begin position="1"/>
        <end position="44"/>
    </location>
</feature>
<feature type="compositionally biased region" description="Pro residues" evidence="3">
    <location>
        <begin position="34"/>
        <end position="44"/>
    </location>
</feature>
<feature type="transmembrane region" description="Helical" evidence="4">
    <location>
        <begin position="60"/>
        <end position="80"/>
    </location>
</feature>
<comment type="caution">
    <text evidence="6">The sequence shown here is derived from an EMBL/GenBank/DDBJ whole genome shotgun (WGS) entry which is preliminary data.</text>
</comment>
<dbReference type="Proteomes" id="UP000701341">
    <property type="component" value="Unassembled WGS sequence"/>
</dbReference>
<proteinExistence type="inferred from homology"/>
<feature type="transmembrane region" description="Helical" evidence="4">
    <location>
        <begin position="288"/>
        <end position="307"/>
    </location>
</feature>
<evidence type="ECO:0000259" key="5">
    <source>
        <dbReference type="PROSITE" id="PS50850"/>
    </source>
</evidence>
<dbReference type="AlphaFoldDB" id="A0A9P5KW61"/>
<feature type="compositionally biased region" description="Basic and acidic residues" evidence="3">
    <location>
        <begin position="1"/>
        <end position="10"/>
    </location>
</feature>
<dbReference type="SUPFAM" id="SSF103473">
    <property type="entry name" value="MFS general substrate transporter"/>
    <property type="match status" value="1"/>
</dbReference>
<evidence type="ECO:0000313" key="6">
    <source>
        <dbReference type="EMBL" id="KAF7515227.1"/>
    </source>
</evidence>
<feature type="transmembrane region" description="Helical" evidence="4">
    <location>
        <begin position="380"/>
        <end position="401"/>
    </location>
</feature>
<keyword evidence="4" id="KW-1133">Transmembrane helix</keyword>
<feature type="transmembrane region" description="Helical" evidence="4">
    <location>
        <begin position="144"/>
        <end position="167"/>
    </location>
</feature>
<keyword evidence="4" id="KW-0472">Membrane</keyword>
<feature type="transmembrane region" description="Helical" evidence="4">
    <location>
        <begin position="349"/>
        <end position="368"/>
    </location>
</feature>
<accession>A0A9P5KW61</accession>
<gene>
    <name evidence="6" type="ORF">PCG10_003557</name>
</gene>
<protein>
    <recommendedName>
        <fullName evidence="5">Major facilitator superfamily (MFS) profile domain-containing protein</fullName>
    </recommendedName>
</protein>
<feature type="transmembrane region" description="Helical" evidence="4">
    <location>
        <begin position="211"/>
        <end position="231"/>
    </location>
</feature>
<feature type="transmembrane region" description="Helical" evidence="4">
    <location>
        <begin position="179"/>
        <end position="199"/>
    </location>
</feature>
<comment type="similarity">
    <text evidence="2">Belongs to the major facilitator superfamily. Monocarboxylate porter (TC 2.A.1.13) family.</text>
</comment>
<evidence type="ECO:0000256" key="4">
    <source>
        <dbReference type="SAM" id="Phobius"/>
    </source>
</evidence>
<evidence type="ECO:0000256" key="3">
    <source>
        <dbReference type="SAM" id="MobiDB-lite"/>
    </source>
</evidence>
<dbReference type="Gene3D" id="1.20.1250.20">
    <property type="entry name" value="MFS general substrate transporter like domains"/>
    <property type="match status" value="2"/>
</dbReference>
<dbReference type="GO" id="GO:0022857">
    <property type="term" value="F:transmembrane transporter activity"/>
    <property type="evidence" value="ECO:0007669"/>
    <property type="project" value="InterPro"/>
</dbReference>
<dbReference type="GO" id="GO:0016020">
    <property type="term" value="C:membrane"/>
    <property type="evidence" value="ECO:0007669"/>
    <property type="project" value="UniProtKB-SubCell"/>
</dbReference>
<dbReference type="OrthoDB" id="6509908at2759"/>
<feature type="transmembrane region" description="Helical" evidence="4">
    <location>
        <begin position="119"/>
        <end position="138"/>
    </location>
</feature>
<feature type="transmembrane region" description="Helical" evidence="4">
    <location>
        <begin position="92"/>
        <end position="112"/>
    </location>
</feature>
<dbReference type="InterPro" id="IPR036259">
    <property type="entry name" value="MFS_trans_sf"/>
</dbReference>
<evidence type="ECO:0000256" key="2">
    <source>
        <dbReference type="ARBA" id="ARBA00006727"/>
    </source>
</evidence>
<evidence type="ECO:0000256" key="1">
    <source>
        <dbReference type="ARBA" id="ARBA00004141"/>
    </source>
</evidence>
<organism evidence="6 7">
    <name type="scientific">Penicillium crustosum</name>
    <name type="common">Blue mold fungus</name>
    <dbReference type="NCBI Taxonomy" id="36656"/>
    <lineage>
        <taxon>Eukaryota</taxon>
        <taxon>Fungi</taxon>
        <taxon>Dikarya</taxon>
        <taxon>Ascomycota</taxon>
        <taxon>Pezizomycotina</taxon>
        <taxon>Eurotiomycetes</taxon>
        <taxon>Eurotiomycetidae</taxon>
        <taxon>Eurotiales</taxon>
        <taxon>Aspergillaceae</taxon>
        <taxon>Penicillium</taxon>
    </lineage>
</organism>
<sequence>MADSIQEKLSIKLPDIEANSTQPSDAEGEKEASPSPPPGPLVSPPPNGGRKAWLQVAGSFLIVLNTWGLANSFGIFQAYYTTTLLPESTPCAISWIGSIQGFLLLFVGVLCGRAFDAGYFFPVLSLGIFLEVFGMMMTSLSTKYYQIFLAQGLCVGLGSGCLFTPAISLVGTYFSTRRSLATGIAASGSSVGGILYPIIIRRLIMQVGFPWAVRAMAFIMLGTLGIGLALLRPRLPPRRSGPLVEFAAFNDPAYATFVVGLALGFTAFFIPFFYAESYALDVGVDSELSFYILSIMNAGGMIGRMLPNATADKIGNLNVIVPCGYISGIIVLAWVSVKSQANLIPTSFLYSLFSGGLMALPPAILIDLTPDLSQIGVRVGMALTVGSLGVLIGSPIAGAILSSESDPEERLDFTGTLIFTGIVLLATGVFMNATRFFKHGFKSGKV</sequence>
<dbReference type="InterPro" id="IPR050327">
    <property type="entry name" value="Proton-linked_MCT"/>
</dbReference>
<keyword evidence="4" id="KW-0812">Transmembrane</keyword>
<dbReference type="PANTHER" id="PTHR11360">
    <property type="entry name" value="MONOCARBOXYLATE TRANSPORTER"/>
    <property type="match status" value="1"/>
</dbReference>
<keyword evidence="7" id="KW-1185">Reference proteome</keyword>
<name>A0A9P5KW61_PENCR</name>
<feature type="transmembrane region" description="Helical" evidence="4">
    <location>
        <begin position="252"/>
        <end position="273"/>
    </location>
</feature>